<keyword evidence="4" id="KW-1185">Reference proteome</keyword>
<dbReference type="Pfam" id="PF14258">
    <property type="entry name" value="DUF4350"/>
    <property type="match status" value="1"/>
</dbReference>
<evidence type="ECO:0000313" key="4">
    <source>
        <dbReference type="Proteomes" id="UP000192276"/>
    </source>
</evidence>
<dbReference type="STRING" id="550983.A4R26_16105"/>
<keyword evidence="1" id="KW-0812">Transmembrane</keyword>
<evidence type="ECO:0000259" key="2">
    <source>
        <dbReference type="Pfam" id="PF14258"/>
    </source>
</evidence>
<proteinExistence type="predicted"/>
<reference evidence="4" key="1">
    <citation type="submission" date="2016-04" db="EMBL/GenBank/DDBJ databases">
        <authorList>
            <person name="Chen L."/>
            <person name="Zhuang W."/>
            <person name="Wang G."/>
        </authorList>
    </citation>
    <scope>NUCLEOTIDE SEQUENCE [LARGE SCALE GENOMIC DNA]</scope>
    <source>
        <strain evidence="4">208</strain>
    </source>
</reference>
<gene>
    <name evidence="3" type="ORF">A4R26_16105</name>
</gene>
<comment type="caution">
    <text evidence="3">The sequence shown here is derived from an EMBL/GenBank/DDBJ whole genome shotgun (WGS) entry which is preliminary data.</text>
</comment>
<evidence type="ECO:0000313" key="3">
    <source>
        <dbReference type="EMBL" id="OQP64571.1"/>
    </source>
</evidence>
<sequence>MTWLVALTGLLAGCNSKRLNKRVTLWRSDKIPYGTYVAYENLSHMFPEATVIINKNSPDRYKSYTVKNLKEDNVEVSAEDSKTTYIIIATDIIPDENEAAALLGMVSRGQHVFISGLRIHETLLDSLHLKTAYYSSSFNTEDSLTVSVINPGTRDSLSYTYPGKALDNYFVSIDSAFTTVLGKDKFGRPNFVQFNYEGGGSLYIHLAPAAFTNFFLLHKNNKAYYDNVFSYLPKNSEVVRWDDYFRYHKGGSSDGSNKNGKGLFGAGSWLSKQPALAQAMWLLLLLMLIIYLFESKRKQRAIPVIQPLKNASVDFVKTIGRLYFQRRDNKNLAYKMAAHFQDYVRSRYGIRTSFTDPEFEKRLAWKTGYDAGQLKDLLYFMNMLQDEPSVTDEGLLELNRKLEHFYKHV</sequence>
<dbReference type="Proteomes" id="UP000192276">
    <property type="component" value="Unassembled WGS sequence"/>
</dbReference>
<dbReference type="EMBL" id="LWBP01000089">
    <property type="protein sequence ID" value="OQP64571.1"/>
    <property type="molecule type" value="Genomic_DNA"/>
</dbReference>
<protein>
    <recommendedName>
        <fullName evidence="2">DUF4350 domain-containing protein</fullName>
    </recommendedName>
</protein>
<name>A0A1V9G1T2_9BACT</name>
<keyword evidence="1" id="KW-1133">Transmembrane helix</keyword>
<keyword evidence="1" id="KW-0472">Membrane</keyword>
<feature type="transmembrane region" description="Helical" evidence="1">
    <location>
        <begin position="275"/>
        <end position="293"/>
    </location>
</feature>
<dbReference type="InterPro" id="IPR025646">
    <property type="entry name" value="DUF4350"/>
</dbReference>
<organism evidence="3 4">
    <name type="scientific">Niastella populi</name>
    <dbReference type="NCBI Taxonomy" id="550983"/>
    <lineage>
        <taxon>Bacteria</taxon>
        <taxon>Pseudomonadati</taxon>
        <taxon>Bacteroidota</taxon>
        <taxon>Chitinophagia</taxon>
        <taxon>Chitinophagales</taxon>
        <taxon>Chitinophagaceae</taxon>
        <taxon>Niastella</taxon>
    </lineage>
</organism>
<feature type="domain" description="DUF4350" evidence="2">
    <location>
        <begin position="64"/>
        <end position="225"/>
    </location>
</feature>
<dbReference type="AlphaFoldDB" id="A0A1V9G1T2"/>
<evidence type="ECO:0000256" key="1">
    <source>
        <dbReference type="SAM" id="Phobius"/>
    </source>
</evidence>
<accession>A0A1V9G1T2</accession>